<protein>
    <submittedName>
        <fullName evidence="2">Uncharacterized protein</fullName>
    </submittedName>
</protein>
<dbReference type="EMBL" id="CADCTC010000015">
    <property type="protein sequence ID" value="CAA9216184.1"/>
    <property type="molecule type" value="Genomic_DNA"/>
</dbReference>
<accession>A0A6J4HAR6</accession>
<organism evidence="2">
    <name type="scientific">uncultured Chloroflexota bacterium</name>
    <dbReference type="NCBI Taxonomy" id="166587"/>
    <lineage>
        <taxon>Bacteria</taxon>
        <taxon>Bacillati</taxon>
        <taxon>Chloroflexota</taxon>
        <taxon>environmental samples</taxon>
    </lineage>
</organism>
<feature type="region of interest" description="Disordered" evidence="1">
    <location>
        <begin position="1"/>
        <end position="25"/>
    </location>
</feature>
<evidence type="ECO:0000313" key="2">
    <source>
        <dbReference type="EMBL" id="CAA9216184.1"/>
    </source>
</evidence>
<evidence type="ECO:0000256" key="1">
    <source>
        <dbReference type="SAM" id="MobiDB-lite"/>
    </source>
</evidence>
<name>A0A6J4HAR6_9CHLR</name>
<sequence>MTTNATGAAETAERAGPRRPPQMEWPDVLIYPDRAVMGAAAAEAGADALRRAIAEKGGAGAGFASAPSQEEFLGGLAGAPGIDWSRDTAFHLDEHSAALLP</sequence>
<dbReference type="AlphaFoldDB" id="A0A6J4HAR6"/>
<dbReference type="Gene3D" id="3.40.50.1360">
    <property type="match status" value="1"/>
</dbReference>
<gene>
    <name evidence="2" type="ORF">AVDCRST_MAG77-214</name>
</gene>
<feature type="compositionally biased region" description="Low complexity" evidence="1">
    <location>
        <begin position="1"/>
        <end position="10"/>
    </location>
</feature>
<dbReference type="InterPro" id="IPR037171">
    <property type="entry name" value="NagB/RpiA_transferase-like"/>
</dbReference>
<reference evidence="2" key="1">
    <citation type="submission" date="2020-02" db="EMBL/GenBank/DDBJ databases">
        <authorList>
            <person name="Meier V. D."/>
        </authorList>
    </citation>
    <scope>NUCLEOTIDE SEQUENCE</scope>
    <source>
        <strain evidence="2">AVDCRST_MAG77</strain>
    </source>
</reference>
<proteinExistence type="predicted"/>
<dbReference type="SUPFAM" id="SSF100950">
    <property type="entry name" value="NagB/RpiA/CoA transferase-like"/>
    <property type="match status" value="1"/>
</dbReference>